<proteinExistence type="predicted"/>
<sequence>MNRLYLNMARDVYWSSLLQNTFAISVNWFCLVLLFFVNFSFGQTVVANDCLAPTIITQPVIPATTCSGTGTQTLSVVATGTGLTYSWRKNGVVVSNGGVINGQGTTTLTLTNPVVTDAGSYNVVVSGSCSPAVTSNAVTVSVNSISVAPTGITGTTTICNGSSITLTLSGGSKGTVATAQWFSGSCGGTAVGTGDNITVSPTSTTTYYVRYSGVCSTTACASTTVTVTPATVAGTLTSPKTNVCSGANYTNLNLSGYTGSILRWESSIDNFTTVNSISNTNSDYGASNLTADTSYRVVVQNGSCNVLYSNVVKIAVSGAMPAPGGISLNGGTTYPVSGGGTNYCASTSATFSIASVPNATNYIWVIPNGWSVISGQGTTTLTVVTGNTSQSANIEVYANNSGCGDTNRSYLWLQLTNTPNAPTGSSSQSFCSASFPTVANLAATGTGIKWYATYSGGSALATTTALVNGAHYYASQTINGCGESASRLDVTATLNTNLSAVSVTPNGAQIICIGSSGSALTSSPTNGGVIVSRQWGKRSVSGGTITPISGETTANYTPTGAGLTAGTWYVVCTSTPTCGSPMTSNEVMITVNDRPVAPTVGTTTQPSCTTPTGSVFLSGLPASGTLFQTGTAATNYPITGTTMTISGLAAGTYNFSASNGSCTSLATANVVFNPLATNKWDGNAWSNGTPSASQILVFNGNYPPSPNPNVDITGCSCTISAGANVTIKLGRSLSLTNEVVVLGTLTFENSASLIQKNGEAVNTGSIIYKRTTPSLIETDYTYWSSPVANQTLDISPDYAYGTFYSYDSSVDNWADVNISTTMSIGKGYIIRGQRSDNDAYNITATFKGVPNNGTKTLSINPTNSAVLLGNPFPSALDAEAFLDYNAAVLDGTIYFWTHKTAIQAASNIPGKAGSGVFAYTSDDYASYNAVGGVSVGNGTASPSGSVVPSGKIGAGQGFFGTIKAAGTITFNNNMRLNSDGSLMDNIQFFSAKPTKEKHRIWLNLSNTEGAFKQVLIGYVTDATNNYERRFDGQSFDANEYVDFYSISQDKNLVIQGRALPFDENDEVPLGFKTVITGEFTINIDQTDGLLANQPVFLEDKLTNTIVDLKSGNYTFSTTEGTFDDRFVLRYAGKTLGTTDTEMLKNSIVVSVKDKQININSFAENMEKVVVYDESGKEVYQREKLNTNELVISNLVSSHQVLIVKTSLQNGEIVSKKVIY</sequence>
<dbReference type="PROSITE" id="PS50835">
    <property type="entry name" value="IG_LIKE"/>
    <property type="match status" value="1"/>
</dbReference>
<evidence type="ECO:0000313" key="4">
    <source>
        <dbReference type="Proteomes" id="UP000184516"/>
    </source>
</evidence>
<feature type="domain" description="Ig-like" evidence="2">
    <location>
        <begin position="53"/>
        <end position="141"/>
    </location>
</feature>
<dbReference type="Gene3D" id="2.60.40.10">
    <property type="entry name" value="Immunoglobulins"/>
    <property type="match status" value="1"/>
</dbReference>
<feature type="transmembrane region" description="Helical" evidence="1">
    <location>
        <begin position="21"/>
        <end position="41"/>
    </location>
</feature>
<dbReference type="STRING" id="468056.SAMN05443549_106116"/>
<keyword evidence="4" id="KW-1185">Reference proteome</keyword>
<evidence type="ECO:0000256" key="1">
    <source>
        <dbReference type="SAM" id="Phobius"/>
    </source>
</evidence>
<keyword evidence="1" id="KW-0812">Transmembrane</keyword>
<dbReference type="Proteomes" id="UP000184516">
    <property type="component" value="Unassembled WGS sequence"/>
</dbReference>
<dbReference type="Pfam" id="PF19081">
    <property type="entry name" value="Ig_7"/>
    <property type="match status" value="2"/>
</dbReference>
<organism evidence="3 4">
    <name type="scientific">Flavobacterium fluvii</name>
    <dbReference type="NCBI Taxonomy" id="468056"/>
    <lineage>
        <taxon>Bacteria</taxon>
        <taxon>Pseudomonadati</taxon>
        <taxon>Bacteroidota</taxon>
        <taxon>Flavobacteriia</taxon>
        <taxon>Flavobacteriales</taxon>
        <taxon>Flavobacteriaceae</taxon>
        <taxon>Flavobacterium</taxon>
    </lineage>
</organism>
<evidence type="ECO:0000259" key="2">
    <source>
        <dbReference type="PROSITE" id="PS50835"/>
    </source>
</evidence>
<keyword evidence="1" id="KW-1133">Transmembrane helix</keyword>
<gene>
    <name evidence="3" type="ORF">SAMN05443549_106116</name>
</gene>
<keyword evidence="1" id="KW-0472">Membrane</keyword>
<dbReference type="InterPro" id="IPR045829">
    <property type="entry name" value="PKD_6"/>
</dbReference>
<reference evidence="4" key="1">
    <citation type="submission" date="2016-11" db="EMBL/GenBank/DDBJ databases">
        <authorList>
            <person name="Varghese N."/>
            <person name="Submissions S."/>
        </authorList>
    </citation>
    <scope>NUCLEOTIDE SEQUENCE [LARGE SCALE GENOMIC DNA]</scope>
    <source>
        <strain evidence="4">DSM 19978</strain>
    </source>
</reference>
<dbReference type="OrthoDB" id="1652165at2"/>
<evidence type="ECO:0000313" key="3">
    <source>
        <dbReference type="EMBL" id="SHG74920.1"/>
    </source>
</evidence>
<dbReference type="InterPro" id="IPR013783">
    <property type="entry name" value="Ig-like_fold"/>
</dbReference>
<dbReference type="RefSeq" id="WP_141226163.1">
    <property type="nucleotide sequence ID" value="NZ_FQWB01000006.1"/>
</dbReference>
<dbReference type="SUPFAM" id="SSF48726">
    <property type="entry name" value="Immunoglobulin"/>
    <property type="match status" value="1"/>
</dbReference>
<dbReference type="InterPro" id="IPR044023">
    <property type="entry name" value="Ig_7"/>
</dbReference>
<accession>A0A1M5MC87</accession>
<dbReference type="EMBL" id="FQWB01000006">
    <property type="protein sequence ID" value="SHG74920.1"/>
    <property type="molecule type" value="Genomic_DNA"/>
</dbReference>
<dbReference type="InterPro" id="IPR036179">
    <property type="entry name" value="Ig-like_dom_sf"/>
</dbReference>
<dbReference type="NCBIfam" id="NF033708">
    <property type="entry name" value="T9SS_Cterm_ChiA"/>
    <property type="match status" value="1"/>
</dbReference>
<name>A0A1M5MC87_9FLAO</name>
<dbReference type="AlphaFoldDB" id="A0A1M5MC87"/>
<dbReference type="Pfam" id="PF19408">
    <property type="entry name" value="PKD_6"/>
    <property type="match status" value="1"/>
</dbReference>
<protein>
    <recommendedName>
        <fullName evidence="2">Ig-like domain-containing protein</fullName>
    </recommendedName>
</protein>
<dbReference type="InterPro" id="IPR007110">
    <property type="entry name" value="Ig-like_dom"/>
</dbReference>